<comment type="caution">
    <text evidence="10">The sequence shown here is derived from an EMBL/GenBank/DDBJ whole genome shotgun (WGS) entry which is preliminary data.</text>
</comment>
<feature type="binding site" evidence="8">
    <location>
        <position position="110"/>
    </location>
    <ligand>
        <name>Mg(2+)</name>
        <dbReference type="ChEBI" id="CHEBI:18420"/>
    </ligand>
</feature>
<evidence type="ECO:0000256" key="2">
    <source>
        <dbReference type="ARBA" id="ARBA00022679"/>
    </source>
</evidence>
<comment type="subcellular location">
    <subcellularLocation>
        <location evidence="8">Cytoplasm</location>
    </subcellularLocation>
</comment>
<keyword evidence="3 8" id="KW-0479">Metal-binding</keyword>
<evidence type="ECO:0000256" key="8">
    <source>
        <dbReference type="HAMAP-Rule" id="MF_00316"/>
    </source>
</evidence>
<comment type="catalytic activity">
    <reaction evidence="8">
        <text>Mo-molybdopterin + GTP + H(+) = Mo-molybdopterin guanine dinucleotide + diphosphate</text>
        <dbReference type="Rhea" id="RHEA:34243"/>
        <dbReference type="ChEBI" id="CHEBI:15378"/>
        <dbReference type="ChEBI" id="CHEBI:33019"/>
        <dbReference type="ChEBI" id="CHEBI:37565"/>
        <dbReference type="ChEBI" id="CHEBI:71302"/>
        <dbReference type="ChEBI" id="CHEBI:71310"/>
        <dbReference type="EC" id="2.7.7.77"/>
    </reaction>
</comment>
<proteinExistence type="inferred from homology"/>
<keyword evidence="6 8" id="KW-0342">GTP-binding</keyword>
<comment type="subunit">
    <text evidence="8">Monomer.</text>
</comment>
<dbReference type="NCBIfam" id="TIGR02665">
    <property type="entry name" value="molyb_mobA"/>
    <property type="match status" value="1"/>
</dbReference>
<evidence type="ECO:0000256" key="5">
    <source>
        <dbReference type="ARBA" id="ARBA00022842"/>
    </source>
</evidence>
<comment type="similarity">
    <text evidence="8">Belongs to the MobA family.</text>
</comment>
<comment type="cofactor">
    <cofactor evidence="8">
        <name>Mg(2+)</name>
        <dbReference type="ChEBI" id="CHEBI:18420"/>
    </cofactor>
</comment>
<keyword evidence="2 8" id="KW-0808">Transferase</keyword>
<keyword evidence="4 8" id="KW-0547">Nucleotide-binding</keyword>
<name>A0AAV3U5X7_9ALTE</name>
<dbReference type="PANTHER" id="PTHR19136">
    <property type="entry name" value="MOLYBDENUM COFACTOR GUANYLYLTRANSFERASE"/>
    <property type="match status" value="1"/>
</dbReference>
<dbReference type="SUPFAM" id="SSF53448">
    <property type="entry name" value="Nucleotide-diphospho-sugar transferases"/>
    <property type="match status" value="1"/>
</dbReference>
<organism evidence="10 11">
    <name type="scientific">Halioxenophilus aromaticivorans</name>
    <dbReference type="NCBI Taxonomy" id="1306992"/>
    <lineage>
        <taxon>Bacteria</taxon>
        <taxon>Pseudomonadati</taxon>
        <taxon>Pseudomonadota</taxon>
        <taxon>Gammaproteobacteria</taxon>
        <taxon>Alteromonadales</taxon>
        <taxon>Alteromonadaceae</taxon>
        <taxon>Halioxenophilus</taxon>
    </lineage>
</organism>
<dbReference type="PANTHER" id="PTHR19136:SF81">
    <property type="entry name" value="MOLYBDENUM COFACTOR GUANYLYLTRANSFERASE"/>
    <property type="match status" value="1"/>
</dbReference>
<dbReference type="RefSeq" id="WP_345425111.1">
    <property type="nucleotide sequence ID" value="NZ_AP031496.1"/>
</dbReference>
<evidence type="ECO:0000256" key="6">
    <source>
        <dbReference type="ARBA" id="ARBA00023134"/>
    </source>
</evidence>
<feature type="binding site" evidence="8">
    <location>
        <position position="110"/>
    </location>
    <ligand>
        <name>GTP</name>
        <dbReference type="ChEBI" id="CHEBI:37565"/>
    </ligand>
</feature>
<evidence type="ECO:0000259" key="9">
    <source>
        <dbReference type="Pfam" id="PF12804"/>
    </source>
</evidence>
<keyword evidence="1 8" id="KW-0963">Cytoplasm</keyword>
<dbReference type="InterPro" id="IPR025877">
    <property type="entry name" value="MobA-like_NTP_Trfase"/>
</dbReference>
<dbReference type="HAMAP" id="MF_00316">
    <property type="entry name" value="MobA"/>
    <property type="match status" value="1"/>
</dbReference>
<sequence length="210" mass="22747">MLQPQPTTQPIIVGAILAGGESRRFNYQTKALIDLNGKPLIEHCLDRLAPQGLATIAVCANQNPALTEYGLPCIEELDCAIAGPLRGLYSALEWAHKAAGDALLLTVPCDTPLLPLNLVEELTNTLLLTQDDCVIASSNGRLHPTIGLWRTNLLQRLADHIAASQKGSLKAWLSQCRFTEVNFCSTQIDPFVNVNSQSDLNNLTQALAPK</sequence>
<comment type="function">
    <text evidence="8">Transfers a GMP moiety from GTP to Mo-molybdopterin (Mo-MPT) cofactor (Moco or molybdenum cofactor) to form Mo-molybdopterin guanine dinucleotide (Mo-MGD) cofactor.</text>
</comment>
<keyword evidence="7 8" id="KW-0501">Molybdenum cofactor biosynthesis</keyword>
<dbReference type="GO" id="GO:0061603">
    <property type="term" value="F:molybdenum cofactor guanylyltransferase activity"/>
    <property type="evidence" value="ECO:0007669"/>
    <property type="project" value="UniProtKB-EC"/>
</dbReference>
<evidence type="ECO:0000313" key="10">
    <source>
        <dbReference type="EMBL" id="GAA4950822.1"/>
    </source>
</evidence>
<dbReference type="Pfam" id="PF12804">
    <property type="entry name" value="NTP_transf_3"/>
    <property type="match status" value="1"/>
</dbReference>
<dbReference type="EC" id="2.7.7.77" evidence="8"/>
<dbReference type="CDD" id="cd02503">
    <property type="entry name" value="MobA"/>
    <property type="match status" value="1"/>
</dbReference>
<dbReference type="GO" id="GO:0046872">
    <property type="term" value="F:metal ion binding"/>
    <property type="evidence" value="ECO:0007669"/>
    <property type="project" value="UniProtKB-KW"/>
</dbReference>
<keyword evidence="5 8" id="KW-0460">Magnesium</keyword>
<keyword evidence="11" id="KW-1185">Reference proteome</keyword>
<keyword evidence="10" id="KW-0548">Nucleotidyltransferase</keyword>
<evidence type="ECO:0000256" key="4">
    <source>
        <dbReference type="ARBA" id="ARBA00022741"/>
    </source>
</evidence>
<feature type="domain" description="MobA-like NTP transferase" evidence="9">
    <location>
        <begin position="14"/>
        <end position="174"/>
    </location>
</feature>
<dbReference type="InterPro" id="IPR029044">
    <property type="entry name" value="Nucleotide-diphossugar_trans"/>
</dbReference>
<dbReference type="GO" id="GO:0005737">
    <property type="term" value="C:cytoplasm"/>
    <property type="evidence" value="ECO:0007669"/>
    <property type="project" value="UniProtKB-SubCell"/>
</dbReference>
<dbReference type="EMBL" id="BAABLX010000029">
    <property type="protein sequence ID" value="GAA4950822.1"/>
    <property type="molecule type" value="Genomic_DNA"/>
</dbReference>
<reference evidence="11" key="1">
    <citation type="journal article" date="2019" name="Int. J. Syst. Evol. Microbiol.">
        <title>The Global Catalogue of Microorganisms (GCM) 10K type strain sequencing project: providing services to taxonomists for standard genome sequencing and annotation.</title>
        <authorList>
            <consortium name="The Broad Institute Genomics Platform"/>
            <consortium name="The Broad Institute Genome Sequencing Center for Infectious Disease"/>
            <person name="Wu L."/>
            <person name="Ma J."/>
        </authorList>
    </citation>
    <scope>NUCLEOTIDE SEQUENCE [LARGE SCALE GENOMIC DNA]</scope>
    <source>
        <strain evidence="11">JCM 19134</strain>
    </source>
</reference>
<feature type="binding site" evidence="8">
    <location>
        <begin position="17"/>
        <end position="19"/>
    </location>
    <ligand>
        <name>GTP</name>
        <dbReference type="ChEBI" id="CHEBI:37565"/>
    </ligand>
</feature>
<dbReference type="GO" id="GO:0005525">
    <property type="term" value="F:GTP binding"/>
    <property type="evidence" value="ECO:0007669"/>
    <property type="project" value="UniProtKB-UniRule"/>
</dbReference>
<dbReference type="InterPro" id="IPR013482">
    <property type="entry name" value="Molybde_CF_guanTrfase"/>
</dbReference>
<dbReference type="Gene3D" id="3.90.550.10">
    <property type="entry name" value="Spore Coat Polysaccharide Biosynthesis Protein SpsA, Chain A"/>
    <property type="match status" value="1"/>
</dbReference>
<evidence type="ECO:0000256" key="7">
    <source>
        <dbReference type="ARBA" id="ARBA00023150"/>
    </source>
</evidence>
<gene>
    <name evidence="8 10" type="primary">mobA</name>
    <name evidence="10" type="ORF">GCM10025791_33950</name>
</gene>
<accession>A0AAV3U5X7</accession>
<comment type="caution">
    <text evidence="8">Lacks conserved residue(s) required for the propagation of feature annotation.</text>
</comment>
<evidence type="ECO:0000256" key="3">
    <source>
        <dbReference type="ARBA" id="ARBA00022723"/>
    </source>
</evidence>
<evidence type="ECO:0000313" key="11">
    <source>
        <dbReference type="Proteomes" id="UP001409585"/>
    </source>
</evidence>
<feature type="binding site" evidence="8">
    <location>
        <position position="30"/>
    </location>
    <ligand>
        <name>GTP</name>
        <dbReference type="ChEBI" id="CHEBI:37565"/>
    </ligand>
</feature>
<dbReference type="AlphaFoldDB" id="A0AAV3U5X7"/>
<dbReference type="Proteomes" id="UP001409585">
    <property type="component" value="Unassembled WGS sequence"/>
</dbReference>
<dbReference type="GO" id="GO:1902758">
    <property type="term" value="P:bis(molybdopterin guanine dinucleotide)molybdenum biosynthetic process"/>
    <property type="evidence" value="ECO:0007669"/>
    <property type="project" value="TreeGrafter"/>
</dbReference>
<protein>
    <recommendedName>
        <fullName evidence="8">Molybdenum cofactor guanylyltransferase</fullName>
        <shortName evidence="8">MoCo guanylyltransferase</shortName>
        <ecNumber evidence="8">2.7.7.77</ecNumber>
    </recommendedName>
    <alternativeName>
        <fullName evidence="8">GTP:molybdopterin guanylyltransferase</fullName>
    </alternativeName>
    <alternativeName>
        <fullName evidence="8">Mo-MPT guanylyltransferase</fullName>
    </alternativeName>
    <alternativeName>
        <fullName evidence="8">Molybdopterin guanylyltransferase</fullName>
    </alternativeName>
    <alternativeName>
        <fullName evidence="8">Molybdopterin-guanine dinucleotide synthase</fullName>
        <shortName evidence="8">MGD synthase</shortName>
    </alternativeName>
</protein>
<comment type="domain">
    <text evidence="8">The N-terminal domain determines nucleotide recognition and specific binding, while the C-terminal domain determines the specific binding to the target protein.</text>
</comment>
<evidence type="ECO:0000256" key="1">
    <source>
        <dbReference type="ARBA" id="ARBA00022490"/>
    </source>
</evidence>